<dbReference type="InterPro" id="IPR036390">
    <property type="entry name" value="WH_DNA-bd_sf"/>
</dbReference>
<keyword evidence="3" id="KW-0804">Transcription</keyword>
<dbReference type="Gene3D" id="2.60.120.10">
    <property type="entry name" value="Jelly Rolls"/>
    <property type="match status" value="1"/>
</dbReference>
<dbReference type="Gene3D" id="1.10.10.10">
    <property type="entry name" value="Winged helix-like DNA-binding domain superfamily/Winged helix DNA-binding domain"/>
    <property type="match status" value="1"/>
</dbReference>
<dbReference type="RefSeq" id="WP_045807525.1">
    <property type="nucleotide sequence ID" value="NZ_BJZI01000033.1"/>
</dbReference>
<dbReference type="PANTHER" id="PTHR24567:SF74">
    <property type="entry name" value="HTH-TYPE TRANSCRIPTIONAL REGULATOR ARCR"/>
    <property type="match status" value="1"/>
</dbReference>
<dbReference type="STRING" id="216463.VC81_07935"/>
<dbReference type="InterPro" id="IPR036388">
    <property type="entry name" value="WH-like_DNA-bd_sf"/>
</dbReference>
<comment type="caution">
    <text evidence="7">The sequence shown here is derived from an EMBL/GenBank/DDBJ whole genome shotgun (WGS) entry which is preliminary data.</text>
</comment>
<dbReference type="CDD" id="cd00038">
    <property type="entry name" value="CAP_ED"/>
    <property type="match status" value="1"/>
</dbReference>
<reference evidence="6 9" key="2">
    <citation type="submission" date="2019-07" db="EMBL/GenBank/DDBJ databases">
        <title>Whole genome shotgun sequence of Lactobacillus spicheri NBRC 107155.</title>
        <authorList>
            <person name="Hosoyama A."/>
            <person name="Uohara A."/>
            <person name="Ohji S."/>
            <person name="Ichikawa N."/>
        </authorList>
    </citation>
    <scope>NUCLEOTIDE SEQUENCE [LARGE SCALE GENOMIC DNA]</scope>
    <source>
        <strain evidence="6 9">NBRC 107155</strain>
    </source>
</reference>
<evidence type="ECO:0000313" key="9">
    <source>
        <dbReference type="Proteomes" id="UP000321691"/>
    </source>
</evidence>
<dbReference type="InterPro" id="IPR014710">
    <property type="entry name" value="RmlC-like_jellyroll"/>
</dbReference>
<evidence type="ECO:0000313" key="7">
    <source>
        <dbReference type="EMBL" id="KJW12424.1"/>
    </source>
</evidence>
<dbReference type="SUPFAM" id="SSF51206">
    <property type="entry name" value="cAMP-binding domain-like"/>
    <property type="match status" value="1"/>
</dbReference>
<evidence type="ECO:0000256" key="3">
    <source>
        <dbReference type="ARBA" id="ARBA00023163"/>
    </source>
</evidence>
<dbReference type="GO" id="GO:0003677">
    <property type="term" value="F:DNA binding"/>
    <property type="evidence" value="ECO:0007669"/>
    <property type="project" value="UniProtKB-KW"/>
</dbReference>
<accession>A0A0F3RS44</accession>
<reference evidence="7 8" key="1">
    <citation type="submission" date="2015-03" db="EMBL/GenBank/DDBJ databases">
        <authorList>
            <person name="Zheng J."/>
            <person name="Ganezle M."/>
        </authorList>
    </citation>
    <scope>NUCLEOTIDE SEQUENCE [LARGE SCALE GENOMIC DNA]</scope>
    <source>
        <strain evidence="7 8">LP38</strain>
    </source>
</reference>
<evidence type="ECO:0000313" key="6">
    <source>
        <dbReference type="EMBL" id="GEO67518.1"/>
    </source>
</evidence>
<feature type="domain" description="Cyclic nucleotide-binding" evidence="4">
    <location>
        <begin position="19"/>
        <end position="139"/>
    </location>
</feature>
<proteinExistence type="predicted"/>
<dbReference type="GO" id="GO:0003700">
    <property type="term" value="F:DNA-binding transcription factor activity"/>
    <property type="evidence" value="ECO:0007669"/>
    <property type="project" value="TreeGrafter"/>
</dbReference>
<dbReference type="InterPro" id="IPR012318">
    <property type="entry name" value="HTH_CRP"/>
</dbReference>
<organism evidence="7 8">
    <name type="scientific">Levilactobacillus spicheri</name>
    <dbReference type="NCBI Taxonomy" id="216463"/>
    <lineage>
        <taxon>Bacteria</taxon>
        <taxon>Bacillati</taxon>
        <taxon>Bacillota</taxon>
        <taxon>Bacilli</taxon>
        <taxon>Lactobacillales</taxon>
        <taxon>Lactobacillaceae</taxon>
        <taxon>Levilactobacillus</taxon>
    </lineage>
</organism>
<dbReference type="GO" id="GO:0005829">
    <property type="term" value="C:cytosol"/>
    <property type="evidence" value="ECO:0007669"/>
    <property type="project" value="TreeGrafter"/>
</dbReference>
<dbReference type="EMBL" id="JZCR01000019">
    <property type="protein sequence ID" value="KJW12424.1"/>
    <property type="molecule type" value="Genomic_DNA"/>
</dbReference>
<dbReference type="Proteomes" id="UP000033491">
    <property type="component" value="Unassembled WGS sequence"/>
</dbReference>
<evidence type="ECO:0000256" key="1">
    <source>
        <dbReference type="ARBA" id="ARBA00023015"/>
    </source>
</evidence>
<dbReference type="PATRIC" id="fig|216463.3.peg.701"/>
<dbReference type="InterPro" id="IPR050397">
    <property type="entry name" value="Env_Response_Regulators"/>
</dbReference>
<feature type="domain" description="HTH crp-type" evidence="5">
    <location>
        <begin position="153"/>
        <end position="227"/>
    </location>
</feature>
<keyword evidence="2" id="KW-0238">DNA-binding</keyword>
<dbReference type="OrthoDB" id="9810708at2"/>
<gene>
    <name evidence="6" type="primary">crp</name>
    <name evidence="6" type="ORF">LSP04_19370</name>
    <name evidence="7" type="ORF">VC81_07935</name>
</gene>
<keyword evidence="9" id="KW-1185">Reference proteome</keyword>
<dbReference type="PROSITE" id="PS50042">
    <property type="entry name" value="CNMP_BINDING_3"/>
    <property type="match status" value="1"/>
</dbReference>
<keyword evidence="1" id="KW-0805">Transcription regulation</keyword>
<evidence type="ECO:0000256" key="2">
    <source>
        <dbReference type="ARBA" id="ARBA00023125"/>
    </source>
</evidence>
<evidence type="ECO:0000259" key="4">
    <source>
        <dbReference type="PROSITE" id="PS50042"/>
    </source>
</evidence>
<dbReference type="Pfam" id="PF00027">
    <property type="entry name" value="cNMP_binding"/>
    <property type="match status" value="1"/>
</dbReference>
<name>A0A0F3RS44_9LACO</name>
<evidence type="ECO:0000313" key="8">
    <source>
        <dbReference type="Proteomes" id="UP000033491"/>
    </source>
</evidence>
<dbReference type="SMART" id="SM00100">
    <property type="entry name" value="cNMP"/>
    <property type="match status" value="1"/>
</dbReference>
<evidence type="ECO:0000259" key="5">
    <source>
        <dbReference type="PROSITE" id="PS51063"/>
    </source>
</evidence>
<dbReference type="SUPFAM" id="SSF46785">
    <property type="entry name" value="Winged helix' DNA-binding domain"/>
    <property type="match status" value="1"/>
</dbReference>
<dbReference type="PANTHER" id="PTHR24567">
    <property type="entry name" value="CRP FAMILY TRANSCRIPTIONAL REGULATORY PROTEIN"/>
    <property type="match status" value="1"/>
</dbReference>
<sequence>MIRKSEYPRYLQLLKQRPEFSAFTAAQFKRLGQVMQVKEYPKGQLLFDQADTRDRFYFVISGLLRTERIDESGDFTFYSFIAENKGFPYRGLFKDPEYAYSVRTITPVEIVSFPIADFEDLLTQNSEIMRRVIVEMGQIINDNENQLQTMVTSSASDRVHNALTILGEQLGQPLEDGQRYIPYPITLIELSKMAGTTRETAGQVVQKLEAAGRVVYEHKRFTLNPYVE</sequence>
<dbReference type="Proteomes" id="UP000321691">
    <property type="component" value="Unassembled WGS sequence"/>
</dbReference>
<dbReference type="PROSITE" id="PS51063">
    <property type="entry name" value="HTH_CRP_2"/>
    <property type="match status" value="1"/>
</dbReference>
<dbReference type="InterPro" id="IPR018490">
    <property type="entry name" value="cNMP-bd_dom_sf"/>
</dbReference>
<dbReference type="AlphaFoldDB" id="A0A0F3RS44"/>
<protein>
    <submittedName>
        <fullName evidence="7">Arginine deiminase</fullName>
    </submittedName>
    <submittedName>
        <fullName evidence="6">Cyclic nucleotide-binding protein</fullName>
    </submittedName>
</protein>
<dbReference type="EMBL" id="BJZI01000033">
    <property type="protein sequence ID" value="GEO67518.1"/>
    <property type="molecule type" value="Genomic_DNA"/>
</dbReference>
<dbReference type="InterPro" id="IPR000595">
    <property type="entry name" value="cNMP-bd_dom"/>
</dbReference>